<reference evidence="2" key="2">
    <citation type="submission" date="2023-01" db="EMBL/GenBank/DDBJ databases">
        <authorList>
            <person name="Petersen C."/>
        </authorList>
    </citation>
    <scope>NUCLEOTIDE SEQUENCE</scope>
    <source>
        <strain evidence="2">IBT 17514</strain>
    </source>
</reference>
<accession>A0AAD6HLN1</accession>
<keyword evidence="3" id="KW-1185">Reference proteome</keyword>
<sequence>MCDQYAISIQSVSLTLMLGVAGSMEMIFLSKLGVILYIIFVGQCLLSIELAGAQRLIPFFDEFSVK</sequence>
<gene>
    <name evidence="2" type="ORF">N7493_006563</name>
</gene>
<keyword evidence="1" id="KW-0472">Membrane</keyword>
<dbReference type="Proteomes" id="UP001215712">
    <property type="component" value="Unassembled WGS sequence"/>
</dbReference>
<evidence type="ECO:0000313" key="3">
    <source>
        <dbReference type="Proteomes" id="UP001215712"/>
    </source>
</evidence>
<dbReference type="AlphaFoldDB" id="A0AAD6HLN1"/>
<keyword evidence="1" id="KW-1133">Transmembrane helix</keyword>
<proteinExistence type="predicted"/>
<dbReference type="EMBL" id="JAQJAN010000008">
    <property type="protein sequence ID" value="KAJ5724835.1"/>
    <property type="molecule type" value="Genomic_DNA"/>
</dbReference>
<evidence type="ECO:0000313" key="2">
    <source>
        <dbReference type="EMBL" id="KAJ5724835.1"/>
    </source>
</evidence>
<name>A0AAD6HLN1_9EURO</name>
<reference evidence="2" key="1">
    <citation type="journal article" date="2023" name="IMA Fungus">
        <title>Comparative genomic study of the Penicillium genus elucidates a diverse pangenome and 15 lateral gene transfer events.</title>
        <authorList>
            <person name="Petersen C."/>
            <person name="Sorensen T."/>
            <person name="Nielsen M.R."/>
            <person name="Sondergaard T.E."/>
            <person name="Sorensen J.L."/>
            <person name="Fitzpatrick D.A."/>
            <person name="Frisvad J.C."/>
            <person name="Nielsen K.L."/>
        </authorList>
    </citation>
    <scope>NUCLEOTIDE SEQUENCE</scope>
    <source>
        <strain evidence="2">IBT 17514</strain>
    </source>
</reference>
<protein>
    <submittedName>
        <fullName evidence="2">Uncharacterized protein</fullName>
    </submittedName>
</protein>
<feature type="transmembrane region" description="Helical" evidence="1">
    <location>
        <begin position="26"/>
        <end position="48"/>
    </location>
</feature>
<organism evidence="2 3">
    <name type="scientific">Penicillium malachiteum</name>
    <dbReference type="NCBI Taxonomy" id="1324776"/>
    <lineage>
        <taxon>Eukaryota</taxon>
        <taxon>Fungi</taxon>
        <taxon>Dikarya</taxon>
        <taxon>Ascomycota</taxon>
        <taxon>Pezizomycotina</taxon>
        <taxon>Eurotiomycetes</taxon>
        <taxon>Eurotiomycetidae</taxon>
        <taxon>Eurotiales</taxon>
        <taxon>Aspergillaceae</taxon>
        <taxon>Penicillium</taxon>
    </lineage>
</organism>
<feature type="non-terminal residue" evidence="2">
    <location>
        <position position="66"/>
    </location>
</feature>
<comment type="caution">
    <text evidence="2">The sequence shown here is derived from an EMBL/GenBank/DDBJ whole genome shotgun (WGS) entry which is preliminary data.</text>
</comment>
<keyword evidence="1" id="KW-0812">Transmembrane</keyword>
<evidence type="ECO:0000256" key="1">
    <source>
        <dbReference type="SAM" id="Phobius"/>
    </source>
</evidence>